<evidence type="ECO:0000313" key="2">
    <source>
        <dbReference type="EMBL" id="KAI9637517.1"/>
    </source>
</evidence>
<reference evidence="2" key="1">
    <citation type="journal article" date="2022" name="G3 (Bethesda)">
        <title>High quality genome of the basidiomycete yeast Dioszegia hungarica PDD-24b-2 isolated from cloud water.</title>
        <authorList>
            <person name="Jarrige D."/>
            <person name="Haridas S."/>
            <person name="Bleykasten-Grosshans C."/>
            <person name="Joly M."/>
            <person name="Nadalig T."/>
            <person name="Sancelme M."/>
            <person name="Vuilleumier S."/>
            <person name="Grigoriev I.V."/>
            <person name="Amato P."/>
            <person name="Bringel F."/>
        </authorList>
    </citation>
    <scope>NUCLEOTIDE SEQUENCE</scope>
    <source>
        <strain evidence="2">PDD-24b-2</strain>
    </source>
</reference>
<feature type="compositionally biased region" description="Polar residues" evidence="1">
    <location>
        <begin position="329"/>
        <end position="338"/>
    </location>
</feature>
<evidence type="ECO:0000313" key="3">
    <source>
        <dbReference type="Proteomes" id="UP001164286"/>
    </source>
</evidence>
<dbReference type="RefSeq" id="XP_052947294.1">
    <property type="nucleotide sequence ID" value="XM_053092425.1"/>
</dbReference>
<accession>A0AA38HAB2</accession>
<feature type="region of interest" description="Disordered" evidence="1">
    <location>
        <begin position="309"/>
        <end position="338"/>
    </location>
</feature>
<name>A0AA38HAB2_9TREE</name>
<protein>
    <submittedName>
        <fullName evidence="2">Uncharacterized protein</fullName>
    </submittedName>
</protein>
<organism evidence="2 3">
    <name type="scientific">Dioszegia hungarica</name>
    <dbReference type="NCBI Taxonomy" id="4972"/>
    <lineage>
        <taxon>Eukaryota</taxon>
        <taxon>Fungi</taxon>
        <taxon>Dikarya</taxon>
        <taxon>Basidiomycota</taxon>
        <taxon>Agaricomycotina</taxon>
        <taxon>Tremellomycetes</taxon>
        <taxon>Tremellales</taxon>
        <taxon>Bulleribasidiaceae</taxon>
        <taxon>Dioszegia</taxon>
    </lineage>
</organism>
<comment type="caution">
    <text evidence="2">The sequence shown here is derived from an EMBL/GenBank/DDBJ whole genome shotgun (WGS) entry which is preliminary data.</text>
</comment>
<sequence>MSREKTGVSRAGGDLGQAIGWLLRSCLTGRGTDEEPKYDPSQFIQPPADQEMRPRYPYTVHAHLNTKYGSTYGGPGSRLTRIPTLEDACERLASNVEARLRGAISRVPDRTCTFRLSTAVNHTGDDRGGASVSDVLMALLSGMSDRGEWHSENPERPCTREDIETSRLTFCDPTIIETQVSLGQGKVSPTSGREGHEYTVNLGSMSISVQPMSADDGDTKTAITDDDIACIPLRWAGTMMRNPEDEESMCGRYASGPDKPIPFGTLHVSFRVSNVDSEGASSEAEEVKMVFPLHASFVTWADPRMQVWYPKPEEEAEPPTPPDAVPETQTSQPEEVGK</sequence>
<proteinExistence type="predicted"/>
<evidence type="ECO:0000256" key="1">
    <source>
        <dbReference type="SAM" id="MobiDB-lite"/>
    </source>
</evidence>
<dbReference type="Proteomes" id="UP001164286">
    <property type="component" value="Unassembled WGS sequence"/>
</dbReference>
<dbReference type="GeneID" id="77731630"/>
<dbReference type="EMBL" id="JAKWFO010000004">
    <property type="protein sequence ID" value="KAI9637517.1"/>
    <property type="molecule type" value="Genomic_DNA"/>
</dbReference>
<dbReference type="AlphaFoldDB" id="A0AA38HAB2"/>
<gene>
    <name evidence="2" type="ORF">MKK02DRAFT_43442</name>
</gene>
<keyword evidence="3" id="KW-1185">Reference proteome</keyword>